<name>A0A6M0RE28_9CYAN</name>
<keyword evidence="3" id="KW-1185">Reference proteome</keyword>
<dbReference type="Gene3D" id="3.30.420.10">
    <property type="entry name" value="Ribonuclease H-like superfamily/Ribonuclease H"/>
    <property type="match status" value="1"/>
</dbReference>
<dbReference type="Pfam" id="PF13565">
    <property type="entry name" value="HTH_32"/>
    <property type="match status" value="1"/>
</dbReference>
<protein>
    <submittedName>
        <fullName evidence="2">IS630 family transposase</fullName>
    </submittedName>
</protein>
<organism evidence="2 3">
    <name type="scientific">Adonisia turfae CCMR0081</name>
    <dbReference type="NCBI Taxonomy" id="2292702"/>
    <lineage>
        <taxon>Bacteria</taxon>
        <taxon>Bacillati</taxon>
        <taxon>Cyanobacteriota</taxon>
        <taxon>Adonisia</taxon>
        <taxon>Adonisia turfae</taxon>
    </lineage>
</organism>
<dbReference type="GO" id="GO:0003676">
    <property type="term" value="F:nucleic acid binding"/>
    <property type="evidence" value="ECO:0007669"/>
    <property type="project" value="InterPro"/>
</dbReference>
<accession>A0A6M0RE28</accession>
<dbReference type="SUPFAM" id="SSF46689">
    <property type="entry name" value="Homeodomain-like"/>
    <property type="match status" value="1"/>
</dbReference>
<evidence type="ECO:0000313" key="3">
    <source>
        <dbReference type="Proteomes" id="UP000481033"/>
    </source>
</evidence>
<proteinExistence type="predicted"/>
<feature type="domain" description="Tc1-like transposase DDE" evidence="1">
    <location>
        <begin position="193"/>
        <end position="330"/>
    </location>
</feature>
<sequence>MEVIPMARPLKLDIKESVEDLKILLGKQQTGQGKERIQALYLLKLGDIKTVTALATVLGRHRVTVQDWLARYRAGGLTNLLSEKPTTGGRKCSIPPWAVKALRERLREPQGFNSYEAIQQWLYNTLGVKASYSAVYRLAHYKLKAKLKVAKRQSPKQDPEKVKQFRTYLGDDLTVLNRFCQEQLTPSDRPVRFWLQDETRWNLTSICRRLITTTGVKPVAPFQWKCDGYWLYGLVDPLSGDQFYYEFSHLDRVCFQQYLRLFAQTYSDEWHIIQLDQASAHTAKALKIPENIILMFQPSHAPELNPIERLWEHLKDAMAWQLFETVENLRHHVRNLLESPFEIF</sequence>
<dbReference type="AlphaFoldDB" id="A0A6M0RE28"/>
<dbReference type="InterPro" id="IPR036397">
    <property type="entry name" value="RNaseH_sf"/>
</dbReference>
<dbReference type="NCBIfam" id="NF033545">
    <property type="entry name" value="transpos_IS630"/>
    <property type="match status" value="1"/>
</dbReference>
<dbReference type="InterPro" id="IPR038717">
    <property type="entry name" value="Tc1-like_DDE_dom"/>
</dbReference>
<dbReference type="EMBL" id="QXHD01000003">
    <property type="protein sequence ID" value="NEZ54455.1"/>
    <property type="molecule type" value="Genomic_DNA"/>
</dbReference>
<evidence type="ECO:0000259" key="1">
    <source>
        <dbReference type="Pfam" id="PF13358"/>
    </source>
</evidence>
<dbReference type="InterPro" id="IPR009057">
    <property type="entry name" value="Homeodomain-like_sf"/>
</dbReference>
<dbReference type="Proteomes" id="UP000481033">
    <property type="component" value="Unassembled WGS sequence"/>
</dbReference>
<reference evidence="2 3" key="1">
    <citation type="journal article" date="2020" name="Microb. Ecol.">
        <title>Ecogenomics of the Marine Benthic Filamentous Cyanobacterium Adonisia.</title>
        <authorList>
            <person name="Walter J.M."/>
            <person name="Coutinho F.H."/>
            <person name="Leomil L."/>
            <person name="Hargreaves P.I."/>
            <person name="Campeao M.E."/>
            <person name="Vieira V.V."/>
            <person name="Silva B.S."/>
            <person name="Fistarol G.O."/>
            <person name="Salomon P.S."/>
            <person name="Sawabe T."/>
            <person name="Mino S."/>
            <person name="Hosokawa M."/>
            <person name="Miyashita H."/>
            <person name="Maruyama F."/>
            <person name="van Verk M.C."/>
            <person name="Dutilh B.E."/>
            <person name="Thompson C.C."/>
            <person name="Thompson F.L."/>
        </authorList>
    </citation>
    <scope>NUCLEOTIDE SEQUENCE [LARGE SCALE GENOMIC DNA]</scope>
    <source>
        <strain evidence="2 3">CCMR0081</strain>
    </source>
</reference>
<comment type="caution">
    <text evidence="2">The sequence shown here is derived from an EMBL/GenBank/DDBJ whole genome shotgun (WGS) entry which is preliminary data.</text>
</comment>
<gene>
    <name evidence="2" type="ORF">DXZ20_01835</name>
</gene>
<dbReference type="InterPro" id="IPR047655">
    <property type="entry name" value="Transpos_IS630-like"/>
</dbReference>
<dbReference type="Pfam" id="PF13358">
    <property type="entry name" value="DDE_3"/>
    <property type="match status" value="1"/>
</dbReference>
<evidence type="ECO:0000313" key="2">
    <source>
        <dbReference type="EMBL" id="NEZ54455.1"/>
    </source>
</evidence>